<dbReference type="Proteomes" id="UP000245820">
    <property type="component" value="Chromosome"/>
</dbReference>
<evidence type="ECO:0000313" key="2">
    <source>
        <dbReference type="EMBL" id="AWL03274.1"/>
    </source>
</evidence>
<evidence type="ECO:0000259" key="1">
    <source>
        <dbReference type="Pfam" id="PF01878"/>
    </source>
</evidence>
<evidence type="ECO:0000313" key="3">
    <source>
        <dbReference type="Proteomes" id="UP000245820"/>
    </source>
</evidence>
<dbReference type="AlphaFoldDB" id="A0A2S2DD53"/>
<dbReference type="Pfam" id="PF01878">
    <property type="entry name" value="EVE"/>
    <property type="match status" value="1"/>
</dbReference>
<organism evidence="2 3">
    <name type="scientific">Massilia oculi</name>
    <dbReference type="NCBI Taxonomy" id="945844"/>
    <lineage>
        <taxon>Bacteria</taxon>
        <taxon>Pseudomonadati</taxon>
        <taxon>Pseudomonadota</taxon>
        <taxon>Betaproteobacteria</taxon>
        <taxon>Burkholderiales</taxon>
        <taxon>Oxalobacteraceae</taxon>
        <taxon>Telluria group</taxon>
        <taxon>Massilia</taxon>
    </lineage>
</organism>
<reference evidence="2 3" key="1">
    <citation type="submission" date="2018-05" db="EMBL/GenBank/DDBJ databases">
        <title>Complete genome sequence of Massilia oculi sp. nov. CCUG 43427T (=DSM 26321T), the type strain of M. oculi, and comparison with genome sequences of other Massilia strains.</title>
        <authorList>
            <person name="Zhu B."/>
        </authorList>
    </citation>
    <scope>NUCLEOTIDE SEQUENCE [LARGE SCALE GENOMIC DNA]</scope>
    <source>
        <strain evidence="2 3">CCUG 43427</strain>
    </source>
</reference>
<name>A0A2S2DD53_9BURK</name>
<feature type="domain" description="EVE" evidence="1">
    <location>
        <begin position="15"/>
        <end position="139"/>
    </location>
</feature>
<protein>
    <recommendedName>
        <fullName evidence="1">EVE domain-containing protein</fullName>
    </recommendedName>
</protein>
<dbReference type="InterPro" id="IPR015947">
    <property type="entry name" value="PUA-like_sf"/>
</dbReference>
<gene>
    <name evidence="2" type="ORF">DIR46_01600</name>
</gene>
<accession>A0A2S2DD53</accession>
<dbReference type="KEGG" id="mtim:DIR46_01600"/>
<sequence>MSAHMDTKVGMSHSNWLGVVSRSHLSQTEGAESWWCLPHTAAPGDRILFYCPRSLSAEKQGIFSEAEVLSSPSPTRAENCNCATYGTTRLHYVEIRIIECFARSLTAAQMKQNVALSRSEPVRKNFQGTAFKLETRIFEQMKSALTALKLTSSKV</sequence>
<dbReference type="SUPFAM" id="SSF88697">
    <property type="entry name" value="PUA domain-like"/>
    <property type="match status" value="1"/>
</dbReference>
<dbReference type="EMBL" id="CP029343">
    <property type="protein sequence ID" value="AWL03274.1"/>
    <property type="molecule type" value="Genomic_DNA"/>
</dbReference>
<proteinExistence type="predicted"/>
<keyword evidence="3" id="KW-1185">Reference proteome</keyword>
<dbReference type="InterPro" id="IPR002740">
    <property type="entry name" value="EVE_domain"/>
</dbReference>